<dbReference type="InterPro" id="IPR037171">
    <property type="entry name" value="NagB/RpiA_transferase-like"/>
</dbReference>
<evidence type="ECO:0000256" key="2">
    <source>
        <dbReference type="ARBA" id="ARBA00022679"/>
    </source>
</evidence>
<dbReference type="InterPro" id="IPR004165">
    <property type="entry name" value="CoA_trans_fam_I"/>
</dbReference>
<dbReference type="InterPro" id="IPR004163">
    <property type="entry name" value="CoA_transf_BS"/>
</dbReference>
<comment type="caution">
    <text evidence="3">The sequence shown here is derived from an EMBL/GenBank/DDBJ whole genome shotgun (WGS) entry which is preliminary data.</text>
</comment>
<proteinExistence type="inferred from homology"/>
<evidence type="ECO:0000256" key="1">
    <source>
        <dbReference type="ARBA" id="ARBA00005612"/>
    </source>
</evidence>
<dbReference type="OrthoDB" id="9777193at2"/>
<gene>
    <name evidence="3" type="ORF">CR492_06825</name>
</gene>
<sequence>MKRAISPSAAAALIPDGATIMIGGFMAVGSPHRLIDALVAADKRDLTIIANDTGLPGIGIGKLIAAGCVSRVIASHIGLNPQTQKAMIAGEIAVELVPQGTLAERIRAAGYGLGGVLTKTGLGTLAAEGQKIIEIDGEPWLYAPPLFADFALVAAERADYNGNLSYQLTATNFNPVMAMAGRIVICEPREILPIGAVPPDSVNTPGVLVDHLIERAV</sequence>
<dbReference type="PANTHER" id="PTHR13707:SF60">
    <property type="entry name" value="ACETATE COA-TRANSFERASE SUBUNIT ALPHA"/>
    <property type="match status" value="1"/>
</dbReference>
<dbReference type="Gene3D" id="3.40.1080.10">
    <property type="entry name" value="Glutaconate Coenzyme A-transferase"/>
    <property type="match status" value="1"/>
</dbReference>
<dbReference type="SMART" id="SM00882">
    <property type="entry name" value="CoA_trans"/>
    <property type="match status" value="1"/>
</dbReference>
<organism evidence="3 4">
    <name type="scientific">Methylocella silvestris</name>
    <dbReference type="NCBI Taxonomy" id="199596"/>
    <lineage>
        <taxon>Bacteria</taxon>
        <taxon>Pseudomonadati</taxon>
        <taxon>Pseudomonadota</taxon>
        <taxon>Alphaproteobacteria</taxon>
        <taxon>Hyphomicrobiales</taxon>
        <taxon>Beijerinckiaceae</taxon>
        <taxon>Methylocella</taxon>
    </lineage>
</organism>
<dbReference type="GO" id="GO:0008410">
    <property type="term" value="F:CoA-transferase activity"/>
    <property type="evidence" value="ECO:0007669"/>
    <property type="project" value="InterPro"/>
</dbReference>
<dbReference type="PROSITE" id="PS01273">
    <property type="entry name" value="COA_TRANSF_1"/>
    <property type="match status" value="1"/>
</dbReference>
<dbReference type="PANTHER" id="PTHR13707">
    <property type="entry name" value="KETOACID-COENZYME A TRANSFERASE"/>
    <property type="match status" value="1"/>
</dbReference>
<comment type="similarity">
    <text evidence="1">Belongs to the 3-oxoacid CoA-transferase subunit A family.</text>
</comment>
<dbReference type="NCBIfam" id="TIGR02429">
    <property type="entry name" value="pcaI_scoA_fam"/>
    <property type="match status" value="1"/>
</dbReference>
<dbReference type="Pfam" id="PF01144">
    <property type="entry name" value="CoA_trans"/>
    <property type="match status" value="1"/>
</dbReference>
<dbReference type="SUPFAM" id="SSF100950">
    <property type="entry name" value="NagB/RpiA/CoA transferase-like"/>
    <property type="match status" value="1"/>
</dbReference>
<protein>
    <submittedName>
        <fullName evidence="3">Acetyl-CoA--acetoacetyl-CoA transferase subunit alpha</fullName>
    </submittedName>
</protein>
<evidence type="ECO:0000313" key="3">
    <source>
        <dbReference type="EMBL" id="PNG26701.1"/>
    </source>
</evidence>
<accession>A0A2J7TIV6</accession>
<dbReference type="Proteomes" id="UP000236286">
    <property type="component" value="Unassembled WGS sequence"/>
</dbReference>
<name>A0A2J7TIV6_METSI</name>
<evidence type="ECO:0000313" key="4">
    <source>
        <dbReference type="Proteomes" id="UP000236286"/>
    </source>
</evidence>
<dbReference type="InterPro" id="IPR012792">
    <property type="entry name" value="3-oxoacid_CoA-transf_A"/>
</dbReference>
<dbReference type="RefSeq" id="WP_102842998.1">
    <property type="nucleotide sequence ID" value="NZ_PDZR01000005.1"/>
</dbReference>
<reference evidence="3 4" key="1">
    <citation type="submission" date="2017-10" db="EMBL/GenBank/DDBJ databases">
        <title>Genome announcement of Methylocella silvestris TVC from permafrost.</title>
        <authorList>
            <person name="Wang J."/>
            <person name="Geng K."/>
            <person name="Ul-Haque F."/>
            <person name="Crombie A.T."/>
            <person name="Street L.E."/>
            <person name="Wookey P.A."/>
            <person name="Murrell J.C."/>
            <person name="Pratscher J."/>
        </authorList>
    </citation>
    <scope>NUCLEOTIDE SEQUENCE [LARGE SCALE GENOMIC DNA]</scope>
    <source>
        <strain evidence="3 4">TVC</strain>
    </source>
</reference>
<dbReference type="EMBL" id="PDZR01000005">
    <property type="protein sequence ID" value="PNG26701.1"/>
    <property type="molecule type" value="Genomic_DNA"/>
</dbReference>
<dbReference type="AlphaFoldDB" id="A0A2J7TIV6"/>
<keyword evidence="2 3" id="KW-0808">Transferase</keyword>